<sequence>MKAVADAHAKQKVSETALRDFKAQLEENPIFHRHLSSLYDILLQQNFCRSRFKVGEESNALENVDKDRSSTDLFCEKKVFDQSSADLQAALVIVEVTRIARVTTMIVGVTLEVAAEAGAEVEA</sequence>
<organism evidence="1 2">
    <name type="scientific">Populus deltoides</name>
    <name type="common">Eastern poplar</name>
    <name type="synonym">Eastern cottonwood</name>
    <dbReference type="NCBI Taxonomy" id="3696"/>
    <lineage>
        <taxon>Eukaryota</taxon>
        <taxon>Viridiplantae</taxon>
        <taxon>Streptophyta</taxon>
        <taxon>Embryophyta</taxon>
        <taxon>Tracheophyta</taxon>
        <taxon>Spermatophyta</taxon>
        <taxon>Magnoliopsida</taxon>
        <taxon>eudicotyledons</taxon>
        <taxon>Gunneridae</taxon>
        <taxon>Pentapetalae</taxon>
        <taxon>rosids</taxon>
        <taxon>fabids</taxon>
        <taxon>Malpighiales</taxon>
        <taxon>Salicaceae</taxon>
        <taxon>Saliceae</taxon>
        <taxon>Populus</taxon>
    </lineage>
</organism>
<accession>A0A8T2YTJ2</accession>
<comment type="caution">
    <text evidence="1">The sequence shown here is derived from an EMBL/GenBank/DDBJ whole genome shotgun (WGS) entry which is preliminary data.</text>
</comment>
<keyword evidence="2" id="KW-1185">Reference proteome</keyword>
<evidence type="ECO:0000313" key="1">
    <source>
        <dbReference type="EMBL" id="KAH8508463.1"/>
    </source>
</evidence>
<gene>
    <name evidence="1" type="ORF">H0E87_010541</name>
</gene>
<reference evidence="1" key="1">
    <citation type="journal article" date="2021" name="J. Hered.">
        <title>Genome Assembly of Salicaceae Populus deltoides (Eastern Cottonwood) I-69 Based on Nanopore Sequencing and Hi-C Technologies.</title>
        <authorList>
            <person name="Bai S."/>
            <person name="Wu H."/>
            <person name="Zhang J."/>
            <person name="Pan Z."/>
            <person name="Zhao W."/>
            <person name="Li Z."/>
            <person name="Tong C."/>
        </authorList>
    </citation>
    <scope>NUCLEOTIDE SEQUENCE</scope>
    <source>
        <tissue evidence="1">Leaf</tissue>
    </source>
</reference>
<dbReference type="Gene3D" id="1.25.40.570">
    <property type="match status" value="1"/>
</dbReference>
<dbReference type="Proteomes" id="UP000807159">
    <property type="component" value="Chromosome 5"/>
</dbReference>
<name>A0A8T2YTJ2_POPDE</name>
<dbReference type="EMBL" id="JACEGQ020000005">
    <property type="protein sequence ID" value="KAH8508463.1"/>
    <property type="molecule type" value="Genomic_DNA"/>
</dbReference>
<dbReference type="AlphaFoldDB" id="A0A8T2YTJ2"/>
<proteinExistence type="predicted"/>
<protein>
    <submittedName>
        <fullName evidence="1">Uncharacterized protein</fullName>
    </submittedName>
</protein>
<evidence type="ECO:0000313" key="2">
    <source>
        <dbReference type="Proteomes" id="UP000807159"/>
    </source>
</evidence>